<proteinExistence type="predicted"/>
<gene>
    <name evidence="1" type="ORF">BDN72DRAFT_956150</name>
</gene>
<evidence type="ECO:0000313" key="2">
    <source>
        <dbReference type="Proteomes" id="UP000308600"/>
    </source>
</evidence>
<dbReference type="Proteomes" id="UP000308600">
    <property type="component" value="Unassembled WGS sequence"/>
</dbReference>
<reference evidence="1 2" key="1">
    <citation type="journal article" date="2019" name="Nat. Ecol. Evol.">
        <title>Megaphylogeny resolves global patterns of mushroom evolution.</title>
        <authorList>
            <person name="Varga T."/>
            <person name="Krizsan K."/>
            <person name="Foldi C."/>
            <person name="Dima B."/>
            <person name="Sanchez-Garcia M."/>
            <person name="Sanchez-Ramirez S."/>
            <person name="Szollosi G.J."/>
            <person name="Szarkandi J.G."/>
            <person name="Papp V."/>
            <person name="Albert L."/>
            <person name="Andreopoulos W."/>
            <person name="Angelini C."/>
            <person name="Antonin V."/>
            <person name="Barry K.W."/>
            <person name="Bougher N.L."/>
            <person name="Buchanan P."/>
            <person name="Buyck B."/>
            <person name="Bense V."/>
            <person name="Catcheside P."/>
            <person name="Chovatia M."/>
            <person name="Cooper J."/>
            <person name="Damon W."/>
            <person name="Desjardin D."/>
            <person name="Finy P."/>
            <person name="Geml J."/>
            <person name="Haridas S."/>
            <person name="Hughes K."/>
            <person name="Justo A."/>
            <person name="Karasinski D."/>
            <person name="Kautmanova I."/>
            <person name="Kiss B."/>
            <person name="Kocsube S."/>
            <person name="Kotiranta H."/>
            <person name="LaButti K.M."/>
            <person name="Lechner B.E."/>
            <person name="Liimatainen K."/>
            <person name="Lipzen A."/>
            <person name="Lukacs Z."/>
            <person name="Mihaltcheva S."/>
            <person name="Morgado L.N."/>
            <person name="Niskanen T."/>
            <person name="Noordeloos M.E."/>
            <person name="Ohm R.A."/>
            <person name="Ortiz-Santana B."/>
            <person name="Ovrebo C."/>
            <person name="Racz N."/>
            <person name="Riley R."/>
            <person name="Savchenko A."/>
            <person name="Shiryaev A."/>
            <person name="Soop K."/>
            <person name="Spirin V."/>
            <person name="Szebenyi C."/>
            <person name="Tomsovsky M."/>
            <person name="Tulloss R.E."/>
            <person name="Uehling J."/>
            <person name="Grigoriev I.V."/>
            <person name="Vagvolgyi C."/>
            <person name="Papp T."/>
            <person name="Martin F.M."/>
            <person name="Miettinen O."/>
            <person name="Hibbett D.S."/>
            <person name="Nagy L.G."/>
        </authorList>
    </citation>
    <scope>NUCLEOTIDE SEQUENCE [LARGE SCALE GENOMIC DNA]</scope>
    <source>
        <strain evidence="1 2">NL-1719</strain>
    </source>
</reference>
<sequence length="470" mass="53047">MFSDDDDSLSIDLPWLPTSDLESGSPTGKDTDLDDRKHKRRKTLGNICWEDPGFLRSYSSSSEGSSTMTSPSNSPVPVPRRRPLPLPIPRSQLQSSKSQAPARTLLQPSLPLKLNPHPIHWYEDGNLLVELNGVHFKLLWTLMANTASFFQVRHDSWKNDEEKQSVMTGREPVVLDGESVRVEDFAELLNLIHLSNPSQLEDQPTLRCTLSIVSASNSLSASHYFKWAKERLMRLWTIGDDFNNLLTIASHSPKDARTTLSLAQACQIHGVIKPALYSLMRHPTFGFEDQDRENYDSWTIDLDLVRCRNHLVEHWTSSIDRLRLPSCARGLPPAAPRLPSATSCASNDTSKSDSIYFNLLWKNGFYPKFLNDPLVGLQSLRNQLLPTNHRRSPTAVDTLRMKRKRGGHSSEQEQSTMDDSDDVKPVISPWAESDGGGYCQDCRMNMWVTCSEAMEECWEKLGEWAGLQGV</sequence>
<evidence type="ECO:0000313" key="1">
    <source>
        <dbReference type="EMBL" id="TFK73801.1"/>
    </source>
</evidence>
<keyword evidence="2" id="KW-1185">Reference proteome</keyword>
<name>A0ACD3B842_9AGAR</name>
<protein>
    <submittedName>
        <fullName evidence="1">Uncharacterized protein</fullName>
    </submittedName>
</protein>
<accession>A0ACD3B842</accession>
<organism evidence="1 2">
    <name type="scientific">Pluteus cervinus</name>
    <dbReference type="NCBI Taxonomy" id="181527"/>
    <lineage>
        <taxon>Eukaryota</taxon>
        <taxon>Fungi</taxon>
        <taxon>Dikarya</taxon>
        <taxon>Basidiomycota</taxon>
        <taxon>Agaricomycotina</taxon>
        <taxon>Agaricomycetes</taxon>
        <taxon>Agaricomycetidae</taxon>
        <taxon>Agaricales</taxon>
        <taxon>Pluteineae</taxon>
        <taxon>Pluteaceae</taxon>
        <taxon>Pluteus</taxon>
    </lineage>
</organism>
<dbReference type="EMBL" id="ML208272">
    <property type="protein sequence ID" value="TFK73801.1"/>
    <property type="molecule type" value="Genomic_DNA"/>
</dbReference>